<proteinExistence type="predicted"/>
<accession>A0A6J5RS60</accession>
<evidence type="ECO:0000313" key="1">
    <source>
        <dbReference type="EMBL" id="CAB4196518.1"/>
    </source>
</evidence>
<gene>
    <name evidence="1" type="ORF">UFOVP1290_38</name>
</gene>
<sequence>MYKLWNEIKRVNKHESFIAEVFSIEMKNDLHIIQFPNILISDKFVLYQELYKINKVSINNNINKEMIEYHFDPHGTGAKKLIILKNKVYWYIDLYFMDLLEIISKVDRINNMKAFW</sequence>
<dbReference type="EMBL" id="LR797252">
    <property type="protein sequence ID" value="CAB4196518.1"/>
    <property type="molecule type" value="Genomic_DNA"/>
</dbReference>
<reference evidence="1" key="1">
    <citation type="submission" date="2020-05" db="EMBL/GenBank/DDBJ databases">
        <authorList>
            <person name="Chiriac C."/>
            <person name="Salcher M."/>
            <person name="Ghai R."/>
            <person name="Kavagutti S V."/>
        </authorList>
    </citation>
    <scope>NUCLEOTIDE SEQUENCE</scope>
</reference>
<organism evidence="1">
    <name type="scientific">uncultured Caudovirales phage</name>
    <dbReference type="NCBI Taxonomy" id="2100421"/>
    <lineage>
        <taxon>Viruses</taxon>
        <taxon>Duplodnaviria</taxon>
        <taxon>Heunggongvirae</taxon>
        <taxon>Uroviricota</taxon>
        <taxon>Caudoviricetes</taxon>
        <taxon>Peduoviridae</taxon>
        <taxon>Maltschvirus</taxon>
        <taxon>Maltschvirus maltsch</taxon>
    </lineage>
</organism>
<protein>
    <submittedName>
        <fullName evidence="1">Uncharacterized protein</fullName>
    </submittedName>
</protein>
<name>A0A6J5RS60_9CAUD</name>